<dbReference type="HOGENOM" id="CLU_1540344_0_0_1"/>
<accession>K2S1M4</accession>
<keyword evidence="2" id="KW-0732">Signal</keyword>
<organism evidence="3 4">
    <name type="scientific">Macrophomina phaseolina (strain MS6)</name>
    <name type="common">Charcoal rot fungus</name>
    <dbReference type="NCBI Taxonomy" id="1126212"/>
    <lineage>
        <taxon>Eukaryota</taxon>
        <taxon>Fungi</taxon>
        <taxon>Dikarya</taxon>
        <taxon>Ascomycota</taxon>
        <taxon>Pezizomycotina</taxon>
        <taxon>Dothideomycetes</taxon>
        <taxon>Dothideomycetes incertae sedis</taxon>
        <taxon>Botryosphaeriales</taxon>
        <taxon>Botryosphaeriaceae</taxon>
        <taxon>Macrophomina</taxon>
    </lineage>
</organism>
<evidence type="ECO:0000313" key="4">
    <source>
        <dbReference type="Proteomes" id="UP000007129"/>
    </source>
</evidence>
<gene>
    <name evidence="3" type="ORF">MPH_01787</name>
</gene>
<proteinExistence type="predicted"/>
<name>K2S1M4_MACPH</name>
<comment type="caution">
    <text evidence="3">The sequence shown here is derived from an EMBL/GenBank/DDBJ whole genome shotgun (WGS) entry which is preliminary data.</text>
</comment>
<feature type="signal peptide" evidence="2">
    <location>
        <begin position="1"/>
        <end position="15"/>
    </location>
</feature>
<reference evidence="3 4" key="1">
    <citation type="journal article" date="2012" name="BMC Genomics">
        <title>Tools to kill: Genome of one of the most destructive plant pathogenic fungi Macrophomina phaseolina.</title>
        <authorList>
            <person name="Islam M.S."/>
            <person name="Haque M.S."/>
            <person name="Islam M.M."/>
            <person name="Emdad E.M."/>
            <person name="Halim A."/>
            <person name="Hossen Q.M.M."/>
            <person name="Hossain M.Z."/>
            <person name="Ahmed B."/>
            <person name="Rahim S."/>
            <person name="Rahman M.S."/>
            <person name="Alam M.M."/>
            <person name="Hou S."/>
            <person name="Wan X."/>
            <person name="Saito J.A."/>
            <person name="Alam M."/>
        </authorList>
    </citation>
    <scope>NUCLEOTIDE SEQUENCE [LARGE SCALE GENOMIC DNA]</scope>
    <source>
        <strain evidence="3 4">MS6</strain>
    </source>
</reference>
<dbReference type="Proteomes" id="UP000007129">
    <property type="component" value="Unassembled WGS sequence"/>
</dbReference>
<protein>
    <submittedName>
        <fullName evidence="3">Uncharacterized protein</fullName>
    </submittedName>
</protein>
<feature type="region of interest" description="Disordered" evidence="1">
    <location>
        <begin position="132"/>
        <end position="152"/>
    </location>
</feature>
<dbReference type="STRING" id="1126212.K2S1M4"/>
<evidence type="ECO:0000256" key="1">
    <source>
        <dbReference type="SAM" id="MobiDB-lite"/>
    </source>
</evidence>
<evidence type="ECO:0000256" key="2">
    <source>
        <dbReference type="SAM" id="SignalP"/>
    </source>
</evidence>
<dbReference type="VEuPathDB" id="FungiDB:MPH_01787"/>
<dbReference type="AlphaFoldDB" id="K2S1M4"/>
<dbReference type="InParanoid" id="K2S1M4"/>
<feature type="chain" id="PRO_5013266080" evidence="2">
    <location>
        <begin position="16"/>
        <end position="174"/>
    </location>
</feature>
<dbReference type="OrthoDB" id="121380at2759"/>
<evidence type="ECO:0000313" key="3">
    <source>
        <dbReference type="EMBL" id="EKG20923.1"/>
    </source>
</evidence>
<dbReference type="EMBL" id="AHHD01000073">
    <property type="protein sequence ID" value="EKG20923.1"/>
    <property type="molecule type" value="Genomic_DNA"/>
</dbReference>
<sequence>MKLFASVLLLSTVIAHPGPDHPVSHSELQRRAAVSKRCAPQVAQFNEKRYNARLRKRALDLEERGNTTYQITTEAPYYDVIQNDTCVLTPEVTQGPYVWPRYAISPLYPTPVSLYSPVWPADQGLFEQLADTPPRHERRRGGRTALAGRRSHRHQHLRAAAKCIGQLLALQCHW</sequence>